<keyword evidence="10" id="KW-1185">Reference proteome</keyword>
<dbReference type="EMBL" id="JADBGF010000001">
    <property type="protein sequence ID" value="MBE1594133.1"/>
    <property type="molecule type" value="Genomic_DNA"/>
</dbReference>
<keyword evidence="5 9" id="KW-0560">Oxidoreductase</keyword>
<dbReference type="InterPro" id="IPR013154">
    <property type="entry name" value="ADH-like_N"/>
</dbReference>
<dbReference type="OrthoDB" id="334894at2"/>
<dbReference type="GO" id="GO:0046294">
    <property type="term" value="P:formaldehyde catabolic process"/>
    <property type="evidence" value="ECO:0007669"/>
    <property type="project" value="TreeGrafter"/>
</dbReference>
<dbReference type="Gene3D" id="3.40.50.720">
    <property type="entry name" value="NAD(P)-binding Rossmann-like Domain"/>
    <property type="match status" value="1"/>
</dbReference>
<dbReference type="InterPro" id="IPR013149">
    <property type="entry name" value="ADH-like_C"/>
</dbReference>
<evidence type="ECO:0000256" key="1">
    <source>
        <dbReference type="ARBA" id="ARBA00001947"/>
    </source>
</evidence>
<evidence type="ECO:0000313" key="9">
    <source>
        <dbReference type="EMBL" id="MBE1594133.1"/>
    </source>
</evidence>
<dbReference type="AlphaFoldDB" id="A0A8I0NV47"/>
<sequence length="368" mass="37613">MTKAAVQLKADGPVEFIEVDVRPPGPGEVRVRMAAAGLCHTDVQALYGGVASMTMPPPAVAGHEGAGVVTEVGPDVLGPTVGDHVILSALGHDGTCEFCTDGHPSLCLRSLQLADPRTGNGPALSVDGTPVTPFGPLGTFTEETIVPAECAIAIDKAMPLDLACLIGCAVSTGVGAVRNRVTVRPGDHVAVLGCGGVGLNIVQAARRAGAGSVIAVDVSEEKLAAATAFGATHVIDARHVQVPDAVRAVTGPFGAHFTFESTGLTDCMAQVVSAARPGGTAVLLGMAPGCSALALDNIADIILQEKVITGSLMGSGYSARDFPVLVREYLEGTLKLDELITRRRPLAEINEAIADLKSGTGLRTVFTF</sequence>
<dbReference type="GO" id="GO:0008270">
    <property type="term" value="F:zinc ion binding"/>
    <property type="evidence" value="ECO:0007669"/>
    <property type="project" value="InterPro"/>
</dbReference>
<dbReference type="PANTHER" id="PTHR43880:SF12">
    <property type="entry name" value="ALCOHOL DEHYDROGENASE CLASS-3"/>
    <property type="match status" value="1"/>
</dbReference>
<comment type="caution">
    <text evidence="9">The sequence shown here is derived from an EMBL/GenBank/DDBJ whole genome shotgun (WGS) entry which is preliminary data.</text>
</comment>
<evidence type="ECO:0000256" key="2">
    <source>
        <dbReference type="ARBA" id="ARBA00008072"/>
    </source>
</evidence>
<dbReference type="GO" id="GO:0051903">
    <property type="term" value="F:S-(hydroxymethyl)glutathione dehydrogenase [NAD(P)+] activity"/>
    <property type="evidence" value="ECO:0007669"/>
    <property type="project" value="UniProtKB-EC"/>
</dbReference>
<comment type="cofactor">
    <cofactor evidence="1 7">
        <name>Zn(2+)</name>
        <dbReference type="ChEBI" id="CHEBI:29105"/>
    </cofactor>
</comment>
<dbReference type="GO" id="GO:0004022">
    <property type="term" value="F:alcohol dehydrogenase (NAD+) activity"/>
    <property type="evidence" value="ECO:0007669"/>
    <property type="project" value="UniProtKB-EC"/>
</dbReference>
<evidence type="ECO:0000256" key="6">
    <source>
        <dbReference type="ARBA" id="ARBA00023027"/>
    </source>
</evidence>
<dbReference type="SMART" id="SM00829">
    <property type="entry name" value="PKS_ER"/>
    <property type="match status" value="1"/>
</dbReference>
<dbReference type="Pfam" id="PF08240">
    <property type="entry name" value="ADH_N"/>
    <property type="match status" value="1"/>
</dbReference>
<evidence type="ECO:0000313" key="10">
    <source>
        <dbReference type="Proteomes" id="UP000629287"/>
    </source>
</evidence>
<reference evidence="9 10" key="1">
    <citation type="submission" date="2020-10" db="EMBL/GenBank/DDBJ databases">
        <title>Sequencing the genomes of 1000 actinobacteria strains.</title>
        <authorList>
            <person name="Klenk H.-P."/>
        </authorList>
    </citation>
    <scope>NUCLEOTIDE SEQUENCE [LARGE SCALE GENOMIC DNA]</scope>
    <source>
        <strain evidence="9 10">DSM 41803</strain>
    </source>
</reference>
<evidence type="ECO:0000259" key="8">
    <source>
        <dbReference type="SMART" id="SM00829"/>
    </source>
</evidence>
<feature type="domain" description="Enoyl reductase (ER)" evidence="8">
    <location>
        <begin position="12"/>
        <end position="366"/>
    </location>
</feature>
<dbReference type="RefSeq" id="WP_046915440.1">
    <property type="nucleotide sequence ID" value="NZ_JADBGF010000001.1"/>
</dbReference>
<protein>
    <submittedName>
        <fullName evidence="9">S-(Hydroxymethyl)glutathione dehydrogenase/alcohol dehydrogenase</fullName>
        <ecNumber evidence="9">1.1.1.1</ecNumber>
        <ecNumber evidence="9">1.1.1.284</ecNumber>
    </submittedName>
</protein>
<proteinExistence type="inferred from homology"/>
<evidence type="ECO:0000256" key="5">
    <source>
        <dbReference type="ARBA" id="ARBA00023002"/>
    </source>
</evidence>
<dbReference type="SUPFAM" id="SSF50129">
    <property type="entry name" value="GroES-like"/>
    <property type="match status" value="2"/>
</dbReference>
<dbReference type="Gene3D" id="3.90.180.10">
    <property type="entry name" value="Medium-chain alcohol dehydrogenases, catalytic domain"/>
    <property type="match status" value="1"/>
</dbReference>
<organism evidence="9 10">
    <name type="scientific">Streptomyces stelliscabiei</name>
    <dbReference type="NCBI Taxonomy" id="146820"/>
    <lineage>
        <taxon>Bacteria</taxon>
        <taxon>Bacillati</taxon>
        <taxon>Actinomycetota</taxon>
        <taxon>Actinomycetes</taxon>
        <taxon>Kitasatosporales</taxon>
        <taxon>Streptomycetaceae</taxon>
        <taxon>Streptomyces</taxon>
    </lineage>
</organism>
<comment type="similarity">
    <text evidence="2 7">Belongs to the zinc-containing alcohol dehydrogenase family.</text>
</comment>
<keyword evidence="4 7" id="KW-0862">Zinc</keyword>
<accession>A0A8I0NV47</accession>
<keyword evidence="3 7" id="KW-0479">Metal-binding</keyword>
<dbReference type="GO" id="GO:0005829">
    <property type="term" value="C:cytosol"/>
    <property type="evidence" value="ECO:0007669"/>
    <property type="project" value="TreeGrafter"/>
</dbReference>
<dbReference type="InterPro" id="IPR002328">
    <property type="entry name" value="ADH_Zn_CS"/>
</dbReference>
<dbReference type="Proteomes" id="UP000629287">
    <property type="component" value="Unassembled WGS sequence"/>
</dbReference>
<evidence type="ECO:0000256" key="3">
    <source>
        <dbReference type="ARBA" id="ARBA00022723"/>
    </source>
</evidence>
<dbReference type="InterPro" id="IPR011032">
    <property type="entry name" value="GroES-like_sf"/>
</dbReference>
<evidence type="ECO:0000256" key="4">
    <source>
        <dbReference type="ARBA" id="ARBA00022833"/>
    </source>
</evidence>
<dbReference type="PROSITE" id="PS00059">
    <property type="entry name" value="ADH_ZINC"/>
    <property type="match status" value="1"/>
</dbReference>
<dbReference type="EC" id="1.1.1.1" evidence="9"/>
<keyword evidence="6" id="KW-0520">NAD</keyword>
<dbReference type="Pfam" id="PF00107">
    <property type="entry name" value="ADH_zinc_N"/>
    <property type="match status" value="1"/>
</dbReference>
<dbReference type="SUPFAM" id="SSF51735">
    <property type="entry name" value="NAD(P)-binding Rossmann-fold domains"/>
    <property type="match status" value="1"/>
</dbReference>
<gene>
    <name evidence="9" type="ORF">H4687_000262</name>
</gene>
<dbReference type="FunFam" id="3.40.50.720:FF:000003">
    <property type="entry name" value="S-(hydroxymethyl)glutathione dehydrogenase"/>
    <property type="match status" value="1"/>
</dbReference>
<dbReference type="GeneID" id="86824945"/>
<evidence type="ECO:0000256" key="7">
    <source>
        <dbReference type="RuleBase" id="RU361277"/>
    </source>
</evidence>
<dbReference type="EC" id="1.1.1.284" evidence="9"/>
<name>A0A8I0NV47_9ACTN</name>
<dbReference type="PANTHER" id="PTHR43880">
    <property type="entry name" value="ALCOHOL DEHYDROGENASE"/>
    <property type="match status" value="1"/>
</dbReference>
<dbReference type="InterPro" id="IPR036291">
    <property type="entry name" value="NAD(P)-bd_dom_sf"/>
</dbReference>
<dbReference type="InterPro" id="IPR020843">
    <property type="entry name" value="ER"/>
</dbReference>